<name>A0ABS2QTV3_9BACI</name>
<organism evidence="1 2">
    <name type="scientific">Priestia iocasae</name>
    <dbReference type="NCBI Taxonomy" id="2291674"/>
    <lineage>
        <taxon>Bacteria</taxon>
        <taxon>Bacillati</taxon>
        <taxon>Bacillota</taxon>
        <taxon>Bacilli</taxon>
        <taxon>Bacillales</taxon>
        <taxon>Bacillaceae</taxon>
        <taxon>Priestia</taxon>
    </lineage>
</organism>
<protein>
    <submittedName>
        <fullName evidence="1">Uncharacterized protein</fullName>
    </submittedName>
</protein>
<proteinExistence type="predicted"/>
<keyword evidence="2" id="KW-1185">Reference proteome</keyword>
<accession>A0ABS2QTV3</accession>
<sequence length="43" mass="4986">MVLSDKEQVTEILSIYYYPLFSNARYPSLSCIDISIPRLTDTE</sequence>
<evidence type="ECO:0000313" key="1">
    <source>
        <dbReference type="EMBL" id="MBM7702857.1"/>
    </source>
</evidence>
<gene>
    <name evidence="1" type="ORF">JOC83_001704</name>
</gene>
<dbReference type="Proteomes" id="UP000809829">
    <property type="component" value="Unassembled WGS sequence"/>
</dbReference>
<reference evidence="1 2" key="1">
    <citation type="submission" date="2021-01" db="EMBL/GenBank/DDBJ databases">
        <title>Genomic Encyclopedia of Type Strains, Phase IV (KMG-IV): sequencing the most valuable type-strain genomes for metagenomic binning, comparative biology and taxonomic classification.</title>
        <authorList>
            <person name="Goeker M."/>
        </authorList>
    </citation>
    <scope>NUCLEOTIDE SEQUENCE [LARGE SCALE GENOMIC DNA]</scope>
    <source>
        <strain evidence="1 2">DSM 104297</strain>
    </source>
</reference>
<dbReference type="EMBL" id="JAFBFC010000003">
    <property type="protein sequence ID" value="MBM7702857.1"/>
    <property type="molecule type" value="Genomic_DNA"/>
</dbReference>
<evidence type="ECO:0000313" key="2">
    <source>
        <dbReference type="Proteomes" id="UP000809829"/>
    </source>
</evidence>
<comment type="caution">
    <text evidence="1">The sequence shown here is derived from an EMBL/GenBank/DDBJ whole genome shotgun (WGS) entry which is preliminary data.</text>
</comment>